<keyword evidence="3" id="KW-1185">Reference proteome</keyword>
<dbReference type="Proteomes" id="UP000198596">
    <property type="component" value="Unassembled WGS sequence"/>
</dbReference>
<gene>
    <name evidence="2" type="ORF">SAMN04488131_11636</name>
</gene>
<dbReference type="SUPFAM" id="SSF49265">
    <property type="entry name" value="Fibronectin type III"/>
    <property type="match status" value="1"/>
</dbReference>
<dbReference type="PROSITE" id="PS50853">
    <property type="entry name" value="FN3"/>
    <property type="match status" value="1"/>
</dbReference>
<organism evidence="2 3">
    <name type="scientific">Flavobacterium xueshanense</name>
    <dbReference type="NCBI Taxonomy" id="935223"/>
    <lineage>
        <taxon>Bacteria</taxon>
        <taxon>Pseudomonadati</taxon>
        <taxon>Bacteroidota</taxon>
        <taxon>Flavobacteriia</taxon>
        <taxon>Flavobacteriales</taxon>
        <taxon>Flavobacteriaceae</taxon>
        <taxon>Flavobacterium</taxon>
    </lineage>
</organism>
<dbReference type="InterPro" id="IPR036116">
    <property type="entry name" value="FN3_sf"/>
</dbReference>
<sequence length="84" mass="8507">MSGYNVNLNSALKATVSSTSTTITGLTASTAFSFSLKAKYAAGNMPTASNTVNVTTAAAGSSTATDLLFSEYIEGSSNNKALEI</sequence>
<protein>
    <submittedName>
        <fullName evidence="2">Chitinase</fullName>
    </submittedName>
</protein>
<name>A0A1I2HXB5_9FLAO</name>
<accession>A0A1I2HXB5</accession>
<evidence type="ECO:0000313" key="3">
    <source>
        <dbReference type="Proteomes" id="UP000198596"/>
    </source>
</evidence>
<dbReference type="STRING" id="935223.SAMN04488131_11636"/>
<dbReference type="EMBL" id="FONQ01000016">
    <property type="protein sequence ID" value="SFF34093.1"/>
    <property type="molecule type" value="Genomic_DNA"/>
</dbReference>
<evidence type="ECO:0000259" key="1">
    <source>
        <dbReference type="PROSITE" id="PS50853"/>
    </source>
</evidence>
<proteinExistence type="predicted"/>
<dbReference type="InterPro" id="IPR013783">
    <property type="entry name" value="Ig-like_fold"/>
</dbReference>
<dbReference type="InterPro" id="IPR003961">
    <property type="entry name" value="FN3_dom"/>
</dbReference>
<dbReference type="Gene3D" id="2.60.40.10">
    <property type="entry name" value="Immunoglobulins"/>
    <property type="match status" value="1"/>
</dbReference>
<feature type="domain" description="Fibronectin type-III" evidence="1">
    <location>
        <begin position="1"/>
        <end position="59"/>
    </location>
</feature>
<dbReference type="AlphaFoldDB" id="A0A1I2HXB5"/>
<evidence type="ECO:0000313" key="2">
    <source>
        <dbReference type="EMBL" id="SFF34093.1"/>
    </source>
</evidence>
<reference evidence="3" key="1">
    <citation type="submission" date="2016-10" db="EMBL/GenBank/DDBJ databases">
        <authorList>
            <person name="Varghese N."/>
            <person name="Submissions S."/>
        </authorList>
    </citation>
    <scope>NUCLEOTIDE SEQUENCE [LARGE SCALE GENOMIC DNA]</scope>
    <source>
        <strain evidence="3">CGMCC 1.9227</strain>
    </source>
</reference>